<organism evidence="3 4">
    <name type="scientific">Stylosanthes scabra</name>
    <dbReference type="NCBI Taxonomy" id="79078"/>
    <lineage>
        <taxon>Eukaryota</taxon>
        <taxon>Viridiplantae</taxon>
        <taxon>Streptophyta</taxon>
        <taxon>Embryophyta</taxon>
        <taxon>Tracheophyta</taxon>
        <taxon>Spermatophyta</taxon>
        <taxon>Magnoliopsida</taxon>
        <taxon>eudicotyledons</taxon>
        <taxon>Gunneridae</taxon>
        <taxon>Pentapetalae</taxon>
        <taxon>rosids</taxon>
        <taxon>fabids</taxon>
        <taxon>Fabales</taxon>
        <taxon>Fabaceae</taxon>
        <taxon>Papilionoideae</taxon>
        <taxon>50 kb inversion clade</taxon>
        <taxon>dalbergioids sensu lato</taxon>
        <taxon>Dalbergieae</taxon>
        <taxon>Pterocarpus clade</taxon>
        <taxon>Stylosanthes</taxon>
    </lineage>
</organism>
<comment type="caution">
    <text evidence="3">The sequence shown here is derived from an EMBL/GenBank/DDBJ whole genome shotgun (WGS) entry which is preliminary data.</text>
</comment>
<proteinExistence type="predicted"/>
<dbReference type="Proteomes" id="UP001341840">
    <property type="component" value="Unassembled WGS sequence"/>
</dbReference>
<keyword evidence="2" id="KW-0732">Signal</keyword>
<evidence type="ECO:0000256" key="2">
    <source>
        <dbReference type="SAM" id="SignalP"/>
    </source>
</evidence>
<keyword evidence="4" id="KW-1185">Reference proteome</keyword>
<dbReference type="EMBL" id="JASCZI010214264">
    <property type="protein sequence ID" value="MED6201963.1"/>
    <property type="molecule type" value="Genomic_DNA"/>
</dbReference>
<feature type="region of interest" description="Disordered" evidence="1">
    <location>
        <begin position="32"/>
        <end position="52"/>
    </location>
</feature>
<evidence type="ECO:0000313" key="3">
    <source>
        <dbReference type="EMBL" id="MED6201963.1"/>
    </source>
</evidence>
<feature type="signal peptide" evidence="2">
    <location>
        <begin position="1"/>
        <end position="21"/>
    </location>
</feature>
<dbReference type="InterPro" id="IPR052872">
    <property type="entry name" value="ESR_Regulator"/>
</dbReference>
<gene>
    <name evidence="3" type="ORF">PIB30_100525</name>
</gene>
<accession>A0ABU6XZK0</accession>
<feature type="chain" id="PRO_5045451870" description="Glycine-rich protein" evidence="2">
    <location>
        <begin position="22"/>
        <end position="150"/>
    </location>
</feature>
<protein>
    <recommendedName>
        <fullName evidence="5">Glycine-rich protein</fullName>
    </recommendedName>
</protein>
<evidence type="ECO:0000256" key="1">
    <source>
        <dbReference type="SAM" id="MobiDB-lite"/>
    </source>
</evidence>
<sequence>MSCKALLVLVMFMVTILLTASEEAPRDLLDEKFDQNYGNNNDPENGLDESKQYRGSYGRGYGGRGGYGGGGFGGRRGYGGAWRGGYGGSRGGYGGGPWGWDGGSNGGLVCGDHRPCCLWKTTPYFYCAKCCPTPHQSAHEANNNDAKIHA</sequence>
<reference evidence="3 4" key="1">
    <citation type="journal article" date="2023" name="Plants (Basel)">
        <title>Bridging the Gap: Combining Genomics and Transcriptomics Approaches to Understand Stylosanthes scabra, an Orphan Legume from the Brazilian Caatinga.</title>
        <authorList>
            <person name="Ferreira-Neto J.R.C."/>
            <person name="da Silva M.D."/>
            <person name="Binneck E."/>
            <person name="de Melo N.F."/>
            <person name="da Silva R.H."/>
            <person name="de Melo A.L.T.M."/>
            <person name="Pandolfi V."/>
            <person name="Bustamante F.O."/>
            <person name="Brasileiro-Vidal A.C."/>
            <person name="Benko-Iseppon A.M."/>
        </authorList>
    </citation>
    <scope>NUCLEOTIDE SEQUENCE [LARGE SCALE GENOMIC DNA]</scope>
    <source>
        <tissue evidence="3">Leaves</tissue>
    </source>
</reference>
<evidence type="ECO:0008006" key="5">
    <source>
        <dbReference type="Google" id="ProtNLM"/>
    </source>
</evidence>
<dbReference type="PANTHER" id="PTHR37372:SF1">
    <property type="entry name" value="GEO07177P1"/>
    <property type="match status" value="1"/>
</dbReference>
<evidence type="ECO:0000313" key="4">
    <source>
        <dbReference type="Proteomes" id="UP001341840"/>
    </source>
</evidence>
<name>A0ABU6XZK0_9FABA</name>
<dbReference type="PANTHER" id="PTHR37372">
    <property type="entry name" value="OS06G0316800 PROTEIN"/>
    <property type="match status" value="1"/>
</dbReference>